<keyword evidence="7" id="KW-0653">Protein transport</keyword>
<name>A0A073J1F8_9RHOB</name>
<keyword evidence="3" id="KW-1003">Cell membrane</keyword>
<evidence type="ECO:0000256" key="3">
    <source>
        <dbReference type="ARBA" id="ARBA00022475"/>
    </source>
</evidence>
<dbReference type="GO" id="GO:0022857">
    <property type="term" value="F:transmembrane transporter activity"/>
    <property type="evidence" value="ECO:0007669"/>
    <property type="project" value="InterPro"/>
</dbReference>
<dbReference type="GO" id="GO:0005886">
    <property type="term" value="C:plasma membrane"/>
    <property type="evidence" value="ECO:0007669"/>
    <property type="project" value="UniProtKB-SubCell"/>
</dbReference>
<proteinExistence type="inferred from homology"/>
<dbReference type="Pfam" id="PF02472">
    <property type="entry name" value="ExbD"/>
    <property type="match status" value="1"/>
</dbReference>
<keyword evidence="7" id="KW-0813">Transport</keyword>
<evidence type="ECO:0000256" key="5">
    <source>
        <dbReference type="ARBA" id="ARBA00022989"/>
    </source>
</evidence>
<keyword evidence="10" id="KW-1185">Reference proteome</keyword>
<keyword evidence="6 8" id="KW-0472">Membrane</keyword>
<feature type="transmembrane region" description="Helical" evidence="8">
    <location>
        <begin position="12"/>
        <end position="32"/>
    </location>
</feature>
<evidence type="ECO:0000256" key="8">
    <source>
        <dbReference type="SAM" id="Phobius"/>
    </source>
</evidence>
<evidence type="ECO:0000256" key="1">
    <source>
        <dbReference type="ARBA" id="ARBA00004162"/>
    </source>
</evidence>
<comment type="similarity">
    <text evidence="2 7">Belongs to the ExbD/TolR family.</text>
</comment>
<dbReference type="Proteomes" id="UP000027746">
    <property type="component" value="Unassembled WGS sequence"/>
</dbReference>
<evidence type="ECO:0008006" key="11">
    <source>
        <dbReference type="Google" id="ProtNLM"/>
    </source>
</evidence>
<accession>A0A073J1F8</accession>
<evidence type="ECO:0000313" key="10">
    <source>
        <dbReference type="Proteomes" id="UP000027746"/>
    </source>
</evidence>
<evidence type="ECO:0000256" key="7">
    <source>
        <dbReference type="RuleBase" id="RU003879"/>
    </source>
</evidence>
<keyword evidence="5 8" id="KW-1133">Transmembrane helix</keyword>
<dbReference type="InterPro" id="IPR003400">
    <property type="entry name" value="ExbD"/>
</dbReference>
<gene>
    <name evidence="9" type="ORF">SUH3_19405</name>
</gene>
<evidence type="ECO:0000313" key="9">
    <source>
        <dbReference type="EMBL" id="KEJ95680.1"/>
    </source>
</evidence>
<dbReference type="EMBL" id="JAMD01000005">
    <property type="protein sequence ID" value="KEJ95680.1"/>
    <property type="molecule type" value="Genomic_DNA"/>
</dbReference>
<evidence type="ECO:0000256" key="2">
    <source>
        <dbReference type="ARBA" id="ARBA00005811"/>
    </source>
</evidence>
<reference evidence="9 10" key="1">
    <citation type="submission" date="2014-01" db="EMBL/GenBank/DDBJ databases">
        <title>Sulfitobacter sp. H3 (MCCC 1A00686) Genome Sequencing.</title>
        <authorList>
            <person name="Lai Q."/>
            <person name="Hong Z."/>
        </authorList>
    </citation>
    <scope>NUCLEOTIDE SEQUENCE [LARGE SCALE GENOMIC DNA]</scope>
    <source>
        <strain evidence="9 10">H3</strain>
    </source>
</reference>
<organism evidence="9 10">
    <name type="scientific">Pseudosulfitobacter pseudonitzschiae</name>
    <dbReference type="NCBI Taxonomy" id="1402135"/>
    <lineage>
        <taxon>Bacteria</taxon>
        <taxon>Pseudomonadati</taxon>
        <taxon>Pseudomonadota</taxon>
        <taxon>Alphaproteobacteria</taxon>
        <taxon>Rhodobacterales</taxon>
        <taxon>Roseobacteraceae</taxon>
        <taxon>Pseudosulfitobacter</taxon>
    </lineage>
</organism>
<dbReference type="PANTHER" id="PTHR30558">
    <property type="entry name" value="EXBD MEMBRANE COMPONENT OF PMF-DRIVEN MACROMOLECULE IMPORT SYSTEM"/>
    <property type="match status" value="1"/>
</dbReference>
<dbReference type="GO" id="GO:0015031">
    <property type="term" value="P:protein transport"/>
    <property type="evidence" value="ECO:0007669"/>
    <property type="project" value="UniProtKB-KW"/>
</dbReference>
<evidence type="ECO:0000256" key="6">
    <source>
        <dbReference type="ARBA" id="ARBA00023136"/>
    </source>
</evidence>
<protein>
    <recommendedName>
        <fullName evidence="11">Biopolymer transporter ExbD</fullName>
    </recommendedName>
</protein>
<sequence length="125" mass="12626">MDFSPVTPPRRAAENIVPMINVVFLLLIFFLMSAQIAPPDPIDVTVPDSTSEAAPLDPNALYVGADGTLAYAGVTGDAALAALSGHVGVLPLRADAALPAAKLVALLPKLAAAGVDGVELITGAK</sequence>
<evidence type="ECO:0000256" key="4">
    <source>
        <dbReference type="ARBA" id="ARBA00022692"/>
    </source>
</evidence>
<comment type="caution">
    <text evidence="9">The sequence shown here is derived from an EMBL/GenBank/DDBJ whole genome shotgun (WGS) entry which is preliminary data.</text>
</comment>
<keyword evidence="4 7" id="KW-0812">Transmembrane</keyword>
<dbReference type="AlphaFoldDB" id="A0A073J1F8"/>
<comment type="subcellular location">
    <subcellularLocation>
        <location evidence="1">Cell membrane</location>
        <topology evidence="1">Single-pass membrane protein</topology>
    </subcellularLocation>
    <subcellularLocation>
        <location evidence="7">Cell membrane</location>
        <topology evidence="7">Single-pass type II membrane protein</topology>
    </subcellularLocation>
</comment>